<dbReference type="SUPFAM" id="SSF103657">
    <property type="entry name" value="BAR/IMD domain-like"/>
    <property type="match status" value="1"/>
</dbReference>
<dbReference type="GO" id="GO:0030479">
    <property type="term" value="C:actin cortical patch"/>
    <property type="evidence" value="ECO:0007669"/>
    <property type="project" value="TreeGrafter"/>
</dbReference>
<feature type="compositionally biased region" description="Low complexity" evidence="3">
    <location>
        <begin position="375"/>
        <end position="389"/>
    </location>
</feature>
<dbReference type="InterPro" id="IPR004148">
    <property type="entry name" value="BAR_dom"/>
</dbReference>
<reference evidence="6" key="1">
    <citation type="journal article" date="2023" name="Mol. Phylogenet. Evol.">
        <title>Genome-scale phylogeny and comparative genomics of the fungal order Sordariales.</title>
        <authorList>
            <person name="Hensen N."/>
            <person name="Bonometti L."/>
            <person name="Westerberg I."/>
            <person name="Brannstrom I.O."/>
            <person name="Guillou S."/>
            <person name="Cros-Aarteil S."/>
            <person name="Calhoun S."/>
            <person name="Haridas S."/>
            <person name="Kuo A."/>
            <person name="Mondo S."/>
            <person name="Pangilinan J."/>
            <person name="Riley R."/>
            <person name="LaButti K."/>
            <person name="Andreopoulos B."/>
            <person name="Lipzen A."/>
            <person name="Chen C."/>
            <person name="Yan M."/>
            <person name="Daum C."/>
            <person name="Ng V."/>
            <person name="Clum A."/>
            <person name="Steindorff A."/>
            <person name="Ohm R.A."/>
            <person name="Martin F."/>
            <person name="Silar P."/>
            <person name="Natvig D.O."/>
            <person name="Lalanne C."/>
            <person name="Gautier V."/>
            <person name="Ament-Velasquez S.L."/>
            <person name="Kruys A."/>
            <person name="Hutchinson M.I."/>
            <person name="Powell A.J."/>
            <person name="Barry K."/>
            <person name="Miller A.N."/>
            <person name="Grigoriev I.V."/>
            <person name="Debuchy R."/>
            <person name="Gladieux P."/>
            <person name="Hiltunen Thoren M."/>
            <person name="Johannesson H."/>
        </authorList>
    </citation>
    <scope>NUCLEOTIDE SEQUENCE</scope>
    <source>
        <strain evidence="6">PSN324</strain>
    </source>
</reference>
<dbReference type="PRINTS" id="PR00452">
    <property type="entry name" value="SH3DOMAIN"/>
</dbReference>
<evidence type="ECO:0000313" key="7">
    <source>
        <dbReference type="Proteomes" id="UP001321749"/>
    </source>
</evidence>
<dbReference type="PROSITE" id="PS51021">
    <property type="entry name" value="BAR"/>
    <property type="match status" value="1"/>
</dbReference>
<evidence type="ECO:0000256" key="3">
    <source>
        <dbReference type="SAM" id="MobiDB-lite"/>
    </source>
</evidence>
<reference evidence="6" key="2">
    <citation type="submission" date="2023-06" db="EMBL/GenBank/DDBJ databases">
        <authorList>
            <consortium name="Lawrence Berkeley National Laboratory"/>
            <person name="Mondo S.J."/>
            <person name="Hensen N."/>
            <person name="Bonometti L."/>
            <person name="Westerberg I."/>
            <person name="Brannstrom I.O."/>
            <person name="Guillou S."/>
            <person name="Cros-Aarteil S."/>
            <person name="Calhoun S."/>
            <person name="Haridas S."/>
            <person name="Kuo A."/>
            <person name="Pangilinan J."/>
            <person name="Riley R."/>
            <person name="Labutti K."/>
            <person name="Andreopoulos B."/>
            <person name="Lipzen A."/>
            <person name="Chen C."/>
            <person name="Yanf M."/>
            <person name="Daum C."/>
            <person name="Ng V."/>
            <person name="Clum A."/>
            <person name="Steindorff A."/>
            <person name="Ohm R."/>
            <person name="Martin F."/>
            <person name="Silar P."/>
            <person name="Natvig D."/>
            <person name="Lalanne C."/>
            <person name="Gautier V."/>
            <person name="Ament-Velasquez S.L."/>
            <person name="Kruys A."/>
            <person name="Hutchinson M.I."/>
            <person name="Powell A.J."/>
            <person name="Barry K."/>
            <person name="Miller A.N."/>
            <person name="Grigoriev I.V."/>
            <person name="Debuchy R."/>
            <person name="Gladieux P."/>
            <person name="Thoren M.H."/>
            <person name="Johannesson H."/>
        </authorList>
    </citation>
    <scope>NUCLEOTIDE SEQUENCE</scope>
    <source>
        <strain evidence="6">PSN324</strain>
    </source>
</reference>
<dbReference type="Proteomes" id="UP001321749">
    <property type="component" value="Unassembled WGS sequence"/>
</dbReference>
<dbReference type="InterPro" id="IPR036028">
    <property type="entry name" value="SH3-like_dom_sf"/>
</dbReference>
<comment type="caution">
    <text evidence="6">The sequence shown here is derived from an EMBL/GenBank/DDBJ whole genome shotgun (WGS) entry which is preliminary data.</text>
</comment>
<dbReference type="Pfam" id="PF03114">
    <property type="entry name" value="BAR"/>
    <property type="match status" value="1"/>
</dbReference>
<feature type="compositionally biased region" description="Low complexity" evidence="3">
    <location>
        <begin position="309"/>
        <end position="320"/>
    </location>
</feature>
<dbReference type="InterPro" id="IPR027267">
    <property type="entry name" value="AH/BAR_dom_sf"/>
</dbReference>
<dbReference type="SUPFAM" id="SSF50044">
    <property type="entry name" value="SH3-domain"/>
    <property type="match status" value="1"/>
</dbReference>
<dbReference type="AlphaFoldDB" id="A0AAV9HH18"/>
<name>A0AAV9HH18_9PEZI</name>
<keyword evidence="1 2" id="KW-0728">SH3 domain</keyword>
<organism evidence="6 7">
    <name type="scientific">Cladorrhinum samala</name>
    <dbReference type="NCBI Taxonomy" id="585594"/>
    <lineage>
        <taxon>Eukaryota</taxon>
        <taxon>Fungi</taxon>
        <taxon>Dikarya</taxon>
        <taxon>Ascomycota</taxon>
        <taxon>Pezizomycotina</taxon>
        <taxon>Sordariomycetes</taxon>
        <taxon>Sordariomycetidae</taxon>
        <taxon>Sordariales</taxon>
        <taxon>Podosporaceae</taxon>
        <taxon>Cladorrhinum</taxon>
    </lineage>
</organism>
<protein>
    <submittedName>
        <fullName evidence="6">Protein hob1</fullName>
    </submittedName>
</protein>
<accession>A0AAV9HH18</accession>
<feature type="compositionally biased region" description="Pro residues" evidence="3">
    <location>
        <begin position="321"/>
        <end position="330"/>
    </location>
</feature>
<dbReference type="InterPro" id="IPR001452">
    <property type="entry name" value="SH3_domain"/>
</dbReference>
<dbReference type="Pfam" id="PF00018">
    <property type="entry name" value="SH3_1"/>
    <property type="match status" value="1"/>
</dbReference>
<feature type="region of interest" description="Disordered" evidence="3">
    <location>
        <begin position="276"/>
        <end position="404"/>
    </location>
</feature>
<dbReference type="PROSITE" id="PS50002">
    <property type="entry name" value="SH3"/>
    <property type="match status" value="1"/>
</dbReference>
<dbReference type="GO" id="GO:0031097">
    <property type="term" value="C:medial cortex"/>
    <property type="evidence" value="ECO:0007669"/>
    <property type="project" value="TreeGrafter"/>
</dbReference>
<feature type="domain" description="SH3" evidence="4">
    <location>
        <begin position="432"/>
        <end position="491"/>
    </location>
</feature>
<dbReference type="Gene3D" id="1.20.1270.60">
    <property type="entry name" value="Arfaptin homology (AH) domain/BAR domain"/>
    <property type="match status" value="1"/>
</dbReference>
<keyword evidence="7" id="KW-1185">Reference proteome</keyword>
<evidence type="ECO:0000313" key="6">
    <source>
        <dbReference type="EMBL" id="KAK4459405.1"/>
    </source>
</evidence>
<gene>
    <name evidence="6" type="ORF">QBC42DRAFT_9896</name>
</gene>
<dbReference type="PANTHER" id="PTHR47174:SF2">
    <property type="entry name" value="SH3 DOMAIN SIGNALLING PROTEIN (AFU_ORTHOLOGUE AFUA_5G07670)"/>
    <property type="match status" value="1"/>
</dbReference>
<proteinExistence type="predicted"/>
<evidence type="ECO:0000256" key="1">
    <source>
        <dbReference type="ARBA" id="ARBA00022443"/>
    </source>
</evidence>
<feature type="compositionally biased region" description="Polar residues" evidence="3">
    <location>
        <begin position="276"/>
        <end position="286"/>
    </location>
</feature>
<sequence length="491" mass="53904">MQSVQRSFGKLWSKGPGDNAKVSVLLNDYEDADNVLAQIIENVKLWKDSWDTLANSQLQIVTEIESLYDPVVGATDGHGRELTPTPQLQLERTLALKEVYHELRTDLVQDINSIEELILRPATDARNFIAPIRRTIKKRENRRLDHEKLQDKVLKLQRKSGRTPKEETTLAKTQDEMASAAEDFAIADDHLRQTLPPLIAATFSLVPPLLANLMRIQNQLLAVYYTALNAYCEEWNFPNPPPPMEDVIATWTSSFAPVKSEIETISFVRARSMSQAATSAPLTATNGYRRANTGLIPSPANAPQPRTLRVPSSSSVRAPSPEQPRQPSPSPSSSSVSSRRPEWANPTDFTTATILGGAPVDRARARSPNPPPPSSSSSTSYLPRNPSSSNLGRNPGPSAPTSTVTVNGMLVAKKKPPPPPPAKKFVPPPAPKPEVWVVALYAFSGEGAGDLSFQEGDRIKVVTKTETDQDWWTGELNGRRGSFPANYCKPL</sequence>
<dbReference type="EMBL" id="MU865038">
    <property type="protein sequence ID" value="KAK4459405.1"/>
    <property type="molecule type" value="Genomic_DNA"/>
</dbReference>
<dbReference type="Gene3D" id="2.30.30.40">
    <property type="entry name" value="SH3 Domains"/>
    <property type="match status" value="1"/>
</dbReference>
<dbReference type="GO" id="GO:0006897">
    <property type="term" value="P:endocytosis"/>
    <property type="evidence" value="ECO:0007669"/>
    <property type="project" value="InterPro"/>
</dbReference>
<feature type="domain" description="BAR" evidence="5">
    <location>
        <begin position="7"/>
        <end position="241"/>
    </location>
</feature>
<evidence type="ECO:0000259" key="4">
    <source>
        <dbReference type="PROSITE" id="PS50002"/>
    </source>
</evidence>
<evidence type="ECO:0000256" key="2">
    <source>
        <dbReference type="PROSITE-ProRule" id="PRU00192"/>
    </source>
</evidence>
<dbReference type="InterPro" id="IPR046982">
    <property type="entry name" value="BIN3/RVS161-like"/>
</dbReference>
<evidence type="ECO:0000259" key="5">
    <source>
        <dbReference type="PROSITE" id="PS51021"/>
    </source>
</evidence>
<dbReference type="SMART" id="SM00326">
    <property type="entry name" value="SH3"/>
    <property type="match status" value="1"/>
</dbReference>
<dbReference type="GO" id="GO:0097320">
    <property type="term" value="P:plasma membrane tubulation"/>
    <property type="evidence" value="ECO:0007669"/>
    <property type="project" value="TreeGrafter"/>
</dbReference>
<dbReference type="PANTHER" id="PTHR47174">
    <property type="entry name" value="BRIDGING INTEGRATOR 3"/>
    <property type="match status" value="1"/>
</dbReference>
<dbReference type="GO" id="GO:0051666">
    <property type="term" value="P:actin cortical patch localization"/>
    <property type="evidence" value="ECO:0007669"/>
    <property type="project" value="InterPro"/>
</dbReference>
<dbReference type="FunFam" id="2.30.30.40:FF:000100">
    <property type="entry name" value="SH3 domain-containing YSC84-like protein 1"/>
    <property type="match status" value="1"/>
</dbReference>
<dbReference type="GO" id="GO:1990528">
    <property type="term" value="C:Rvs161p-Rvs167p complex"/>
    <property type="evidence" value="ECO:0007669"/>
    <property type="project" value="TreeGrafter"/>
</dbReference>
<dbReference type="GO" id="GO:0008289">
    <property type="term" value="F:lipid binding"/>
    <property type="evidence" value="ECO:0007669"/>
    <property type="project" value="TreeGrafter"/>
</dbReference>
<dbReference type="CDD" id="cd07599">
    <property type="entry name" value="BAR_Rvs167p"/>
    <property type="match status" value="1"/>
</dbReference>
<dbReference type="GO" id="GO:0043332">
    <property type="term" value="C:mating projection tip"/>
    <property type="evidence" value="ECO:0007669"/>
    <property type="project" value="TreeGrafter"/>
</dbReference>